<dbReference type="InterPro" id="IPR011989">
    <property type="entry name" value="ARM-like"/>
</dbReference>
<keyword evidence="2" id="KW-0813">Transport</keyword>
<evidence type="ECO:0000256" key="4">
    <source>
        <dbReference type="ARBA" id="ARBA00023242"/>
    </source>
</evidence>
<dbReference type="Pfam" id="PF25018">
    <property type="entry name" value="HEAT_IPO9_c"/>
    <property type="match status" value="1"/>
</dbReference>
<evidence type="ECO:0000256" key="5">
    <source>
        <dbReference type="SAM" id="MobiDB-lite"/>
    </source>
</evidence>
<keyword evidence="3" id="KW-0653">Protein transport</keyword>
<dbReference type="PANTHER" id="PTHR10997:SF9">
    <property type="entry name" value="IMPORTIN-9"/>
    <property type="match status" value="1"/>
</dbReference>
<evidence type="ECO:0000256" key="2">
    <source>
        <dbReference type="ARBA" id="ARBA00022448"/>
    </source>
</evidence>
<feature type="domain" description="Importin N-terminal" evidence="6">
    <location>
        <begin position="23"/>
        <end position="96"/>
    </location>
</feature>
<dbReference type="Pfam" id="PF03810">
    <property type="entry name" value="IBN_N"/>
    <property type="match status" value="1"/>
</dbReference>
<protein>
    <submittedName>
        <fullName evidence="7">Predicted importin 9</fullName>
    </submittedName>
</protein>
<evidence type="ECO:0000256" key="1">
    <source>
        <dbReference type="ARBA" id="ARBA00004123"/>
    </source>
</evidence>
<feature type="compositionally biased region" description="Acidic residues" evidence="5">
    <location>
        <begin position="1020"/>
        <end position="1034"/>
    </location>
</feature>
<reference evidence="7" key="1">
    <citation type="submission" date="2014-08" db="EMBL/GenBank/DDBJ databases">
        <authorList>
            <person name="Sharma Rahul"/>
            <person name="Thines Marco"/>
        </authorList>
    </citation>
    <scope>NUCLEOTIDE SEQUENCE</scope>
</reference>
<dbReference type="InterPro" id="IPR016024">
    <property type="entry name" value="ARM-type_fold"/>
</dbReference>
<dbReference type="GO" id="GO:0005635">
    <property type="term" value="C:nuclear envelope"/>
    <property type="evidence" value="ECO:0007669"/>
    <property type="project" value="TreeGrafter"/>
</dbReference>
<sequence>MDSQLVQTLSDTLSSDGSIRHAAEEALQRAMDNQDMGIALTQIILTEDVDLSVRQTAGVMLKKFMDKWWDVLSEENSLSVQTKQTMLQYLLQSLSLPSSKLRTLAGYSLSVVLLTSNTSSLVLPSLLNLLATGSPDQVHGAMRVFRESVRKGELDLGEVVGDGLEGREADLRVLGVVNELSPVLLQVLGNETHSPSTRASTISVFRQCLFTIHMMKDQLPQESNELIGLVIPPWLEAFVVILGRDEQSLDSADGWEHLGIKKEIYKTINALHQSFPRSISSDLIISLLPLIFRDMKTLLPPFYRHFVSTTSDDAVPSSLGEKDEETRIEQVVCPILDLMIALTRANKLGSTWVGIGRKKKGTKAEAGEGTETAELELVVEAVLGFTAMTTEDEDSWANDPNAFVADDDDETDLYNMRIAGHDFVSTLLEKYPRPVARVLQKTVHARIESSKAGQISGDPDWWKGLESSLALIGGISDNLLDLLEEEETVGGPKSFDLGALFDQVISRCLGARDVPFLQGRAFVMASQYATALSSNLATQYLEAAVQVLEGEGSGVAVKICAVKTIKNFCRHISTKAVQPLSHRILSTIVPLILQAGDEVLALVLESLRAVLGVDESALEPGLMGQLVDVLLEVWAKNVKDPIISSTFEDLFAHLASTPSTAAYAALGSHSIPRLCTTISSVNYADPDSTTLAGAAVELLSNIFRGRRAGLDPEGKGWTGLVANAIFPCLIHGDDMELVQNGVEVLILLIRKDCQTILSSTDPSTGQTGLDSTFAVIARLLRPGESESKGLFLGDLLVHLFRNAGQAVGPVLPDLVRAIVERLQTAVYATFQQSLIIPLAYLIYTSFDMILPILESCLISTTSGQSSGLAVLLRSWCENAETFHGSWAIRVSTLGLGALLVSGRESLKGVTVRGDMIVDERNAGVIMTRSRTKNNPTTYSSIPFLLKALKLTVSELNTTKASASYNAAWEVGGEEDGDEDEDDDGEDDGNWEDDGPGFIKRGPAPTDEFGFLSDMMGPDGLIDDDEGDREDEDLATDSVSTIDMNAYLVGAIRRAYEGLDSFGALAGGLNEGEMSSLGNVLA</sequence>
<name>A0A0F7SGH0_PHARH</name>
<feature type="compositionally biased region" description="Acidic residues" evidence="5">
    <location>
        <begin position="971"/>
        <end position="994"/>
    </location>
</feature>
<dbReference type="GO" id="GO:0005829">
    <property type="term" value="C:cytosol"/>
    <property type="evidence" value="ECO:0007669"/>
    <property type="project" value="TreeGrafter"/>
</dbReference>
<evidence type="ECO:0000259" key="6">
    <source>
        <dbReference type="PROSITE" id="PS50166"/>
    </source>
</evidence>
<dbReference type="GO" id="GO:0006606">
    <property type="term" value="P:protein import into nucleus"/>
    <property type="evidence" value="ECO:0007669"/>
    <property type="project" value="TreeGrafter"/>
</dbReference>
<evidence type="ECO:0000256" key="3">
    <source>
        <dbReference type="ARBA" id="ARBA00022927"/>
    </source>
</evidence>
<dbReference type="PANTHER" id="PTHR10997">
    <property type="entry name" value="IMPORTIN-7, 8, 11"/>
    <property type="match status" value="1"/>
</dbReference>
<evidence type="ECO:0000313" key="7">
    <source>
        <dbReference type="EMBL" id="CDZ96419.1"/>
    </source>
</evidence>
<comment type="subcellular location">
    <subcellularLocation>
        <location evidence="1">Nucleus</location>
    </subcellularLocation>
</comment>
<dbReference type="Gene3D" id="1.25.10.10">
    <property type="entry name" value="Leucine-rich Repeat Variant"/>
    <property type="match status" value="1"/>
</dbReference>
<dbReference type="InterPro" id="IPR001494">
    <property type="entry name" value="Importin-beta_N"/>
</dbReference>
<dbReference type="EMBL" id="LN483144">
    <property type="protein sequence ID" value="CDZ96419.1"/>
    <property type="molecule type" value="Genomic_DNA"/>
</dbReference>
<dbReference type="SMART" id="SM00913">
    <property type="entry name" value="IBN_N"/>
    <property type="match status" value="1"/>
</dbReference>
<dbReference type="InterPro" id="IPR056840">
    <property type="entry name" value="HEAT_IPO9_central"/>
</dbReference>
<dbReference type="PROSITE" id="PS50166">
    <property type="entry name" value="IMPORTIN_B_NT"/>
    <property type="match status" value="1"/>
</dbReference>
<dbReference type="SMR" id="A0A0F7SGH0"/>
<accession>A0A0F7SGH0</accession>
<organism evidence="7">
    <name type="scientific">Phaffia rhodozyma</name>
    <name type="common">Yeast</name>
    <name type="synonym">Xanthophyllomyces dendrorhous</name>
    <dbReference type="NCBI Taxonomy" id="264483"/>
    <lineage>
        <taxon>Eukaryota</taxon>
        <taxon>Fungi</taxon>
        <taxon>Dikarya</taxon>
        <taxon>Basidiomycota</taxon>
        <taxon>Agaricomycotina</taxon>
        <taxon>Tremellomycetes</taxon>
        <taxon>Cystofilobasidiales</taxon>
        <taxon>Mrakiaceae</taxon>
        <taxon>Phaffia</taxon>
    </lineage>
</organism>
<proteinExistence type="predicted"/>
<keyword evidence="4" id="KW-0539">Nucleus</keyword>
<dbReference type="AlphaFoldDB" id="A0A0F7SGH0"/>
<dbReference type="SUPFAM" id="SSF48371">
    <property type="entry name" value="ARM repeat"/>
    <property type="match status" value="1"/>
</dbReference>
<feature type="region of interest" description="Disordered" evidence="5">
    <location>
        <begin position="966"/>
        <end position="1034"/>
    </location>
</feature>
<dbReference type="GO" id="GO:0031267">
    <property type="term" value="F:small GTPase binding"/>
    <property type="evidence" value="ECO:0007669"/>
    <property type="project" value="InterPro"/>
</dbReference>